<dbReference type="InterPro" id="IPR033900">
    <property type="entry name" value="Gram_neg_porin_domain"/>
</dbReference>
<dbReference type="EMBL" id="JACIDJ010000001">
    <property type="protein sequence ID" value="MBB3897575.1"/>
    <property type="molecule type" value="Genomic_DNA"/>
</dbReference>
<dbReference type="InterPro" id="IPR023614">
    <property type="entry name" value="Porin_dom_sf"/>
</dbReference>
<comment type="caution">
    <text evidence="3">The sequence shown here is derived from an EMBL/GenBank/DDBJ whole genome shotgun (WGS) entry which is preliminary data.</text>
</comment>
<dbReference type="Pfam" id="PF13609">
    <property type="entry name" value="Porin_4"/>
    <property type="match status" value="1"/>
</dbReference>
<dbReference type="GO" id="GO:0016020">
    <property type="term" value="C:membrane"/>
    <property type="evidence" value="ECO:0007669"/>
    <property type="project" value="InterPro"/>
</dbReference>
<sequence length="402" mass="42645">MRKLLLGTTAVVGAALLSTGASAQEAPTVRIGGYMDFSYTFLSDTADRGTQTFSPTARRPRTSDFRSDMEVHVLVSGKTAGGITYGARIEFQNDNIPGSGQTAVDTDETWLFVSSPTLGTVRFGDTDAAAFVMQVRPPRYPAFYRPSWYVARPGGFNYVNSGLTDGSDITKITYMSPQFAGFDFGVSYAVNGNEGPRNNNGTTTGLIDRDRQGRQNEITAAIRYRGNFSGVGVAAGFAMTHAESGANQRAAASLVNAGARNTITSYGAGLTASFQGFTFGGEYVFGNYRGASVGTAPTARGADMSWHYLLGASYTFSPVTITANFGQGFQDGRRPTAAATVRDMRHTHVGVGASYTIAPGLLGYISYEYQRFRGWPGSSVGSVAAGGNRTMQALTVGTTLSF</sequence>
<reference evidence="3 4" key="1">
    <citation type="submission" date="2020-08" db="EMBL/GenBank/DDBJ databases">
        <title>Genomic Encyclopedia of Type Strains, Phase IV (KMG-IV): sequencing the most valuable type-strain genomes for metagenomic binning, comparative biology and taxonomic classification.</title>
        <authorList>
            <person name="Goeker M."/>
        </authorList>
    </citation>
    <scope>NUCLEOTIDE SEQUENCE [LARGE SCALE GENOMIC DNA]</scope>
    <source>
        <strain evidence="3 4">DSM 19979</strain>
    </source>
</reference>
<feature type="signal peptide" evidence="1">
    <location>
        <begin position="1"/>
        <end position="23"/>
    </location>
</feature>
<proteinExistence type="predicted"/>
<name>A0A840ABQ6_9PROT</name>
<dbReference type="AlphaFoldDB" id="A0A840ABQ6"/>
<evidence type="ECO:0000313" key="3">
    <source>
        <dbReference type="EMBL" id="MBB3897575.1"/>
    </source>
</evidence>
<protein>
    <submittedName>
        <fullName evidence="3">Putative porin</fullName>
    </submittedName>
</protein>
<evidence type="ECO:0000259" key="2">
    <source>
        <dbReference type="Pfam" id="PF13609"/>
    </source>
</evidence>
<dbReference type="SUPFAM" id="SSF56935">
    <property type="entry name" value="Porins"/>
    <property type="match status" value="1"/>
</dbReference>
<organism evidence="3 4">
    <name type="scientific">Roseococcus suduntuyensis</name>
    <dbReference type="NCBI Taxonomy" id="455361"/>
    <lineage>
        <taxon>Bacteria</taxon>
        <taxon>Pseudomonadati</taxon>
        <taxon>Pseudomonadota</taxon>
        <taxon>Alphaproteobacteria</taxon>
        <taxon>Acetobacterales</taxon>
        <taxon>Roseomonadaceae</taxon>
        <taxon>Roseococcus</taxon>
    </lineage>
</organism>
<dbReference type="RefSeq" id="WP_184382505.1">
    <property type="nucleotide sequence ID" value="NZ_JACIDJ010000001.1"/>
</dbReference>
<evidence type="ECO:0000313" key="4">
    <source>
        <dbReference type="Proteomes" id="UP000553193"/>
    </source>
</evidence>
<feature type="chain" id="PRO_5032424095" evidence="1">
    <location>
        <begin position="24"/>
        <end position="402"/>
    </location>
</feature>
<dbReference type="GO" id="GO:0015288">
    <property type="term" value="F:porin activity"/>
    <property type="evidence" value="ECO:0007669"/>
    <property type="project" value="InterPro"/>
</dbReference>
<gene>
    <name evidence="3" type="ORF">GGQ83_001001</name>
</gene>
<dbReference type="Proteomes" id="UP000553193">
    <property type="component" value="Unassembled WGS sequence"/>
</dbReference>
<keyword evidence="1" id="KW-0732">Signal</keyword>
<keyword evidence="4" id="KW-1185">Reference proteome</keyword>
<accession>A0A840ABQ6</accession>
<feature type="domain" description="Porin" evidence="2">
    <location>
        <begin position="10"/>
        <end position="373"/>
    </location>
</feature>
<evidence type="ECO:0000256" key="1">
    <source>
        <dbReference type="SAM" id="SignalP"/>
    </source>
</evidence>
<dbReference type="Gene3D" id="2.40.160.10">
    <property type="entry name" value="Porin"/>
    <property type="match status" value="1"/>
</dbReference>